<proteinExistence type="predicted"/>
<comment type="caution">
    <text evidence="4">The sequence shown here is derived from an EMBL/GenBank/DDBJ whole genome shotgun (WGS) entry which is preliminary data.</text>
</comment>
<evidence type="ECO:0000256" key="1">
    <source>
        <dbReference type="ARBA" id="ARBA00022630"/>
    </source>
</evidence>
<evidence type="ECO:0000313" key="4">
    <source>
        <dbReference type="EMBL" id="KAB3532745.1"/>
    </source>
</evidence>
<dbReference type="InterPro" id="IPR005025">
    <property type="entry name" value="FMN_Rdtase-like_dom"/>
</dbReference>
<dbReference type="Gene3D" id="3.40.50.360">
    <property type="match status" value="1"/>
</dbReference>
<evidence type="ECO:0000256" key="2">
    <source>
        <dbReference type="ARBA" id="ARBA00022643"/>
    </source>
</evidence>
<dbReference type="Pfam" id="PF03358">
    <property type="entry name" value="FMN_red"/>
    <property type="match status" value="1"/>
</dbReference>
<dbReference type="EMBL" id="WBZC01000046">
    <property type="protein sequence ID" value="KAB3532745.1"/>
    <property type="molecule type" value="Genomic_DNA"/>
</dbReference>
<dbReference type="SUPFAM" id="SSF52218">
    <property type="entry name" value="Flavoproteins"/>
    <property type="match status" value="1"/>
</dbReference>
<dbReference type="InterPro" id="IPR051796">
    <property type="entry name" value="ISF_SsuE-like"/>
</dbReference>
<dbReference type="Proteomes" id="UP000432715">
    <property type="component" value="Unassembled WGS sequence"/>
</dbReference>
<evidence type="ECO:0000259" key="3">
    <source>
        <dbReference type="Pfam" id="PF03358"/>
    </source>
</evidence>
<keyword evidence="1" id="KW-0285">Flavoprotein</keyword>
<dbReference type="RefSeq" id="WP_151861743.1">
    <property type="nucleotide sequence ID" value="NZ_WBZC01000046.1"/>
</dbReference>
<evidence type="ECO:0000313" key="5">
    <source>
        <dbReference type="Proteomes" id="UP000432715"/>
    </source>
</evidence>
<keyword evidence="5" id="KW-1185">Reference proteome</keyword>
<dbReference type="InterPro" id="IPR029039">
    <property type="entry name" value="Flavoprotein-like_sf"/>
</dbReference>
<accession>A0A6I0F6C8</accession>
<organism evidence="4 5">
    <name type="scientific">Alkaliphilus pronyensis</name>
    <dbReference type="NCBI Taxonomy" id="1482732"/>
    <lineage>
        <taxon>Bacteria</taxon>
        <taxon>Bacillati</taxon>
        <taxon>Bacillota</taxon>
        <taxon>Clostridia</taxon>
        <taxon>Peptostreptococcales</taxon>
        <taxon>Natronincolaceae</taxon>
        <taxon>Alkaliphilus</taxon>
    </lineage>
</organism>
<dbReference type="PANTHER" id="PTHR43278">
    <property type="entry name" value="NAD(P)H-DEPENDENT FMN-CONTAINING OXIDOREDUCTASE YWQN-RELATED"/>
    <property type="match status" value="1"/>
</dbReference>
<dbReference type="PANTHER" id="PTHR43278:SF4">
    <property type="entry name" value="NAD(P)H-DEPENDENT FMN-CONTAINING OXIDOREDUCTASE YWQN-RELATED"/>
    <property type="match status" value="1"/>
</dbReference>
<sequence length="198" mass="22218">MIKVLAIVGSPRKGMNNDILLENFIKGMKDIDTNIEVEKIYAAEVKALPCIACDACTKKLGCILKDSTNEIYEKYNNSDIIIVTSPLYFNSVSAQLKALIDRNQAIWSSKYALNNSMIDRDKKRLGFVICTAGAKEQPYGLSAITPIMDLFFKSINTEYIGNYFVSNLDEKPVSSDEKILIECREHGRSLMEKAELSK</sequence>
<name>A0A6I0F6C8_9FIRM</name>
<gene>
    <name evidence="4" type="ORF">F8154_11395</name>
</gene>
<dbReference type="GO" id="GO:0016491">
    <property type="term" value="F:oxidoreductase activity"/>
    <property type="evidence" value="ECO:0007669"/>
    <property type="project" value="InterPro"/>
</dbReference>
<keyword evidence="2" id="KW-0288">FMN</keyword>
<dbReference type="OrthoDB" id="9805976at2"/>
<feature type="domain" description="NADPH-dependent FMN reductase-like" evidence="3">
    <location>
        <begin position="2"/>
        <end position="112"/>
    </location>
</feature>
<protein>
    <submittedName>
        <fullName evidence="4">Flavodoxin family protein</fullName>
    </submittedName>
</protein>
<dbReference type="AlphaFoldDB" id="A0A6I0F6C8"/>
<reference evidence="4 5" key="1">
    <citation type="submission" date="2019-10" db="EMBL/GenBank/DDBJ databases">
        <title>Alkaliphilus serpentinus sp. nov. and Alkaliphilus pronyensis sp. nov., two novel anaerobic alkaliphilic species isolated from the serpentinized-hosted hydrothermal field of the Prony Bay (New Caledonia).</title>
        <authorList>
            <person name="Postec A."/>
        </authorList>
    </citation>
    <scope>NUCLEOTIDE SEQUENCE [LARGE SCALE GENOMIC DNA]</scope>
    <source>
        <strain evidence="4 5">LacV</strain>
    </source>
</reference>